<evidence type="ECO:0000256" key="1">
    <source>
        <dbReference type="SAM" id="MobiDB-lite"/>
    </source>
</evidence>
<evidence type="ECO:0000256" key="2">
    <source>
        <dbReference type="SAM" id="SignalP"/>
    </source>
</evidence>
<gene>
    <name evidence="3" type="ORF">MEBOL_000894</name>
</gene>
<dbReference type="InterPro" id="IPR011754">
    <property type="entry name" value="Mxa_paralog_2268"/>
</dbReference>
<dbReference type="Pfam" id="PF09544">
    <property type="entry name" value="DUF2381"/>
    <property type="match status" value="1"/>
</dbReference>
<evidence type="ECO:0000313" key="3">
    <source>
        <dbReference type="EMBL" id="ATB27452.1"/>
    </source>
</evidence>
<dbReference type="EMBL" id="CP022163">
    <property type="protein sequence ID" value="ATB27452.1"/>
    <property type="molecule type" value="Genomic_DNA"/>
</dbReference>
<feature type="region of interest" description="Disordered" evidence="1">
    <location>
        <begin position="258"/>
        <end position="279"/>
    </location>
</feature>
<keyword evidence="4" id="KW-1185">Reference proteome</keyword>
<dbReference type="AlphaFoldDB" id="A0A250I8H1"/>
<feature type="chain" id="PRO_5012264626" description="DUF2381 family protein" evidence="2">
    <location>
        <begin position="23"/>
        <end position="279"/>
    </location>
</feature>
<dbReference type="Proteomes" id="UP000217289">
    <property type="component" value="Chromosome"/>
</dbReference>
<keyword evidence="2" id="KW-0732">Signal</keyword>
<evidence type="ECO:0008006" key="5">
    <source>
        <dbReference type="Google" id="ProtNLM"/>
    </source>
</evidence>
<organism evidence="3 4">
    <name type="scientific">Melittangium boletus DSM 14713</name>
    <dbReference type="NCBI Taxonomy" id="1294270"/>
    <lineage>
        <taxon>Bacteria</taxon>
        <taxon>Pseudomonadati</taxon>
        <taxon>Myxococcota</taxon>
        <taxon>Myxococcia</taxon>
        <taxon>Myxococcales</taxon>
        <taxon>Cystobacterineae</taxon>
        <taxon>Archangiaceae</taxon>
        <taxon>Melittangium</taxon>
    </lineage>
</organism>
<dbReference type="OrthoDB" id="5513269at2"/>
<proteinExistence type="predicted"/>
<reference evidence="3 4" key="1">
    <citation type="submission" date="2017-06" db="EMBL/GenBank/DDBJ databases">
        <authorList>
            <person name="Kim H.J."/>
            <person name="Triplett B.A."/>
        </authorList>
    </citation>
    <scope>NUCLEOTIDE SEQUENCE [LARGE SCALE GENOMIC DNA]</scope>
    <source>
        <strain evidence="3 4">DSM 14713</strain>
    </source>
</reference>
<feature type="signal peptide" evidence="2">
    <location>
        <begin position="1"/>
        <end position="22"/>
    </location>
</feature>
<accession>A0A250I8H1</accession>
<dbReference type="KEGG" id="mbd:MEBOL_000894"/>
<name>A0A250I8H1_9BACT</name>
<protein>
    <recommendedName>
        <fullName evidence="5">DUF2381 family protein</fullName>
    </recommendedName>
</protein>
<evidence type="ECO:0000313" key="4">
    <source>
        <dbReference type="Proteomes" id="UP000217289"/>
    </source>
</evidence>
<dbReference type="RefSeq" id="WP_157774752.1">
    <property type="nucleotide sequence ID" value="NZ_CP022163.1"/>
</dbReference>
<sequence>MRPGSWLLLLAPLLSASALAQARPGEANLQRRVLVTASRSEDTSPLELHVRAHAATRILFEPPLRPGSVKLETQEERLQFLPSDDGALVVIPLREPSEGERMTFTVETEPGAAPLRFELVFPRDTMDLWVRVVHAKNGTSEEDAAVAIARQLLSAPGAQATLAVPQKMGELETPRSRGEVESLLWMGPRFFITLTVRNRKTSVPPWRLVQARMRTTLPDGVILEWPAQFYSRAPNGFRQRHVVTSQMPEGAHQLELALDSEDAPGDFQPIAQDEARAKP</sequence>